<feature type="compositionally biased region" description="Basic and acidic residues" evidence="1">
    <location>
        <begin position="1"/>
        <end position="12"/>
    </location>
</feature>
<evidence type="ECO:0000313" key="3">
    <source>
        <dbReference type="Proteomes" id="UP000747110"/>
    </source>
</evidence>
<name>A0A8J4FZ29_9CHLO</name>
<feature type="non-terminal residue" evidence="2">
    <location>
        <position position="1"/>
    </location>
</feature>
<evidence type="ECO:0000313" key="2">
    <source>
        <dbReference type="EMBL" id="GIL91865.1"/>
    </source>
</evidence>
<protein>
    <submittedName>
        <fullName evidence="2">Uncharacterized protein</fullName>
    </submittedName>
</protein>
<gene>
    <name evidence="2" type="ORF">Vretifemale_19428</name>
</gene>
<feature type="compositionally biased region" description="Low complexity" evidence="1">
    <location>
        <begin position="28"/>
        <end position="38"/>
    </location>
</feature>
<accession>A0A8J4FZ29</accession>
<dbReference type="EMBL" id="BNCP01000070">
    <property type="protein sequence ID" value="GIL91865.1"/>
    <property type="molecule type" value="Genomic_DNA"/>
</dbReference>
<evidence type="ECO:0000256" key="1">
    <source>
        <dbReference type="SAM" id="MobiDB-lite"/>
    </source>
</evidence>
<proteinExistence type="predicted"/>
<reference evidence="2" key="1">
    <citation type="journal article" date="2021" name="Proc. Natl. Acad. Sci. U.S.A.">
        <title>Three genomes in the algal genus Volvox reveal the fate of a haploid sex-determining region after a transition to homothallism.</title>
        <authorList>
            <person name="Yamamoto K."/>
            <person name="Hamaji T."/>
            <person name="Kawai-Toyooka H."/>
            <person name="Matsuzaki R."/>
            <person name="Takahashi F."/>
            <person name="Nishimura Y."/>
            <person name="Kawachi M."/>
            <person name="Noguchi H."/>
            <person name="Minakuchi Y."/>
            <person name="Umen J.G."/>
            <person name="Toyoda A."/>
            <person name="Nozaki H."/>
        </authorList>
    </citation>
    <scope>NUCLEOTIDE SEQUENCE</scope>
    <source>
        <strain evidence="2">NIES-3786</strain>
    </source>
</reference>
<organism evidence="2 3">
    <name type="scientific">Volvox reticuliferus</name>
    <dbReference type="NCBI Taxonomy" id="1737510"/>
    <lineage>
        <taxon>Eukaryota</taxon>
        <taxon>Viridiplantae</taxon>
        <taxon>Chlorophyta</taxon>
        <taxon>core chlorophytes</taxon>
        <taxon>Chlorophyceae</taxon>
        <taxon>CS clade</taxon>
        <taxon>Chlamydomonadales</taxon>
        <taxon>Volvocaceae</taxon>
        <taxon>Volvox</taxon>
    </lineage>
</organism>
<sequence>DREIERSRDRESQMGLQQLQTSQRSYRSGGSSPSSSPPVIAITAARRTSLIVKSSLPFPAPFVVPTAIPGTRTPLPPPMAPAGAAPLSPYLDTQPARVEEAEVEGVGYPDAVPEVPGTLGRSLATSVTGLLGSSFGMIMTN</sequence>
<feature type="compositionally biased region" description="Polar residues" evidence="1">
    <location>
        <begin position="14"/>
        <end position="26"/>
    </location>
</feature>
<feature type="region of interest" description="Disordered" evidence="1">
    <location>
        <begin position="1"/>
        <end position="39"/>
    </location>
</feature>
<dbReference type="Proteomes" id="UP000747110">
    <property type="component" value="Unassembled WGS sequence"/>
</dbReference>
<dbReference type="AlphaFoldDB" id="A0A8J4FZ29"/>
<comment type="caution">
    <text evidence="2">The sequence shown here is derived from an EMBL/GenBank/DDBJ whole genome shotgun (WGS) entry which is preliminary data.</text>
</comment>
<keyword evidence="3" id="KW-1185">Reference proteome</keyword>